<dbReference type="PRINTS" id="PR00081">
    <property type="entry name" value="GDHRDH"/>
</dbReference>
<reference evidence="2" key="1">
    <citation type="journal article" date="2014" name="Int. J. Syst. Evol. Microbiol.">
        <title>Complete genome sequence of Corynebacterium casei LMG S-19264T (=DSM 44701T), isolated from a smear-ripened cheese.</title>
        <authorList>
            <consortium name="US DOE Joint Genome Institute (JGI-PGF)"/>
            <person name="Walter F."/>
            <person name="Albersmeier A."/>
            <person name="Kalinowski J."/>
            <person name="Ruckert C."/>
        </authorList>
    </citation>
    <scope>NUCLEOTIDE SEQUENCE</scope>
    <source>
        <strain evidence="2">CGMCC 1.12153</strain>
    </source>
</reference>
<dbReference type="EMBL" id="BMEL01000001">
    <property type="protein sequence ID" value="GGF10535.1"/>
    <property type="molecule type" value="Genomic_DNA"/>
</dbReference>
<dbReference type="RefSeq" id="WP_229734823.1">
    <property type="nucleotide sequence ID" value="NZ_BMEL01000001.1"/>
</dbReference>
<dbReference type="PANTHER" id="PTHR42879:SF2">
    <property type="entry name" value="3-OXOACYL-[ACYL-CARRIER-PROTEIN] REDUCTASE FABG"/>
    <property type="match status" value="1"/>
</dbReference>
<dbReference type="SUPFAM" id="SSF51735">
    <property type="entry name" value="NAD(P)-binding Rossmann-fold domains"/>
    <property type="match status" value="1"/>
</dbReference>
<name>A0A917ETN3_HALAA</name>
<dbReference type="AlphaFoldDB" id="A0A917ETN3"/>
<dbReference type="NCBIfam" id="NF047420">
    <property type="entry name" value="EF_P_mod_YmfI"/>
    <property type="match status" value="1"/>
</dbReference>
<evidence type="ECO:0000313" key="3">
    <source>
        <dbReference type="Proteomes" id="UP000660110"/>
    </source>
</evidence>
<proteinExistence type="inferred from homology"/>
<comment type="similarity">
    <text evidence="1">Belongs to the short-chain dehydrogenases/reductases (SDR) family.</text>
</comment>
<organism evidence="2 3">
    <name type="scientific">Halobacillus andaensis</name>
    <dbReference type="NCBI Taxonomy" id="1176239"/>
    <lineage>
        <taxon>Bacteria</taxon>
        <taxon>Bacillati</taxon>
        <taxon>Bacillota</taxon>
        <taxon>Bacilli</taxon>
        <taxon>Bacillales</taxon>
        <taxon>Bacillaceae</taxon>
        <taxon>Halobacillus</taxon>
    </lineage>
</organism>
<dbReference type="PANTHER" id="PTHR42879">
    <property type="entry name" value="3-OXOACYL-(ACYL-CARRIER-PROTEIN) REDUCTASE"/>
    <property type="match status" value="1"/>
</dbReference>
<sequence length="238" mass="26019">MKKGLIIGGSGEIGSQIAKSMAEAGMNVGVHYHTNNSVVHELKLEVPEGQWEGAFFGDLSTPEGIERFLASMPKEWDMLVFAPGNHSAKLIQDVSFEEMDHYYHIHVKALWMISQALIPSMVRNQQGNIVVISSVWGEEGASTEAIYSSVKGAQISYVKALAKELAPSNIRVNAVTPGFISTKMNAQLSEEDQLNIYNEIPLGRAGTSSEVANGVIFLLKQHSSYITGHTLRINGGWF</sequence>
<reference evidence="2" key="2">
    <citation type="submission" date="2020-09" db="EMBL/GenBank/DDBJ databases">
        <authorList>
            <person name="Sun Q."/>
            <person name="Zhou Y."/>
        </authorList>
    </citation>
    <scope>NUCLEOTIDE SEQUENCE</scope>
    <source>
        <strain evidence="2">CGMCC 1.12153</strain>
    </source>
</reference>
<protein>
    <submittedName>
        <fullName evidence="2">3-ketoacyl-ACP reductase</fullName>
    </submittedName>
</protein>
<dbReference type="Pfam" id="PF13561">
    <property type="entry name" value="adh_short_C2"/>
    <property type="match status" value="1"/>
</dbReference>
<evidence type="ECO:0000313" key="2">
    <source>
        <dbReference type="EMBL" id="GGF10535.1"/>
    </source>
</evidence>
<accession>A0A917ETN3</accession>
<gene>
    <name evidence="2" type="primary">fabG</name>
    <name evidence="2" type="ORF">GCM10010954_06410</name>
</gene>
<dbReference type="Gene3D" id="3.40.50.720">
    <property type="entry name" value="NAD(P)-binding Rossmann-like Domain"/>
    <property type="match status" value="1"/>
</dbReference>
<comment type="caution">
    <text evidence="2">The sequence shown here is derived from an EMBL/GenBank/DDBJ whole genome shotgun (WGS) entry which is preliminary data.</text>
</comment>
<keyword evidence="3" id="KW-1185">Reference proteome</keyword>
<dbReference type="InterPro" id="IPR050259">
    <property type="entry name" value="SDR"/>
</dbReference>
<evidence type="ECO:0000256" key="1">
    <source>
        <dbReference type="ARBA" id="ARBA00006484"/>
    </source>
</evidence>
<dbReference type="Proteomes" id="UP000660110">
    <property type="component" value="Unassembled WGS sequence"/>
</dbReference>
<dbReference type="InterPro" id="IPR002347">
    <property type="entry name" value="SDR_fam"/>
</dbReference>
<dbReference type="InterPro" id="IPR036291">
    <property type="entry name" value="NAD(P)-bd_dom_sf"/>
</dbReference>
<dbReference type="CDD" id="cd05233">
    <property type="entry name" value="SDR_c"/>
    <property type="match status" value="1"/>
</dbReference>